<evidence type="ECO:0000313" key="1">
    <source>
        <dbReference type="EMBL" id="KAH7918922.1"/>
    </source>
</evidence>
<organism evidence="1 2">
    <name type="scientific">Leucogyrophana mollusca</name>
    <dbReference type="NCBI Taxonomy" id="85980"/>
    <lineage>
        <taxon>Eukaryota</taxon>
        <taxon>Fungi</taxon>
        <taxon>Dikarya</taxon>
        <taxon>Basidiomycota</taxon>
        <taxon>Agaricomycotina</taxon>
        <taxon>Agaricomycetes</taxon>
        <taxon>Agaricomycetidae</taxon>
        <taxon>Boletales</taxon>
        <taxon>Boletales incertae sedis</taxon>
        <taxon>Leucogyrophana</taxon>
    </lineage>
</organism>
<accession>A0ACB8AZT9</accession>
<comment type="caution">
    <text evidence="1">The sequence shown here is derived from an EMBL/GenBank/DDBJ whole genome shotgun (WGS) entry which is preliminary data.</text>
</comment>
<reference evidence="1" key="1">
    <citation type="journal article" date="2021" name="New Phytol.">
        <title>Evolutionary innovations through gain and loss of genes in the ectomycorrhizal Boletales.</title>
        <authorList>
            <person name="Wu G."/>
            <person name="Miyauchi S."/>
            <person name="Morin E."/>
            <person name="Kuo A."/>
            <person name="Drula E."/>
            <person name="Varga T."/>
            <person name="Kohler A."/>
            <person name="Feng B."/>
            <person name="Cao Y."/>
            <person name="Lipzen A."/>
            <person name="Daum C."/>
            <person name="Hundley H."/>
            <person name="Pangilinan J."/>
            <person name="Johnson J."/>
            <person name="Barry K."/>
            <person name="LaButti K."/>
            <person name="Ng V."/>
            <person name="Ahrendt S."/>
            <person name="Min B."/>
            <person name="Choi I.G."/>
            <person name="Park H."/>
            <person name="Plett J.M."/>
            <person name="Magnuson J."/>
            <person name="Spatafora J.W."/>
            <person name="Nagy L.G."/>
            <person name="Henrissat B."/>
            <person name="Grigoriev I.V."/>
            <person name="Yang Z.L."/>
            <person name="Xu J."/>
            <person name="Martin F.M."/>
        </authorList>
    </citation>
    <scope>NUCLEOTIDE SEQUENCE</scope>
    <source>
        <strain evidence="1">KUC20120723A-06</strain>
    </source>
</reference>
<keyword evidence="2" id="KW-1185">Reference proteome</keyword>
<dbReference type="EMBL" id="MU266716">
    <property type="protein sequence ID" value="KAH7918922.1"/>
    <property type="molecule type" value="Genomic_DNA"/>
</dbReference>
<proteinExistence type="predicted"/>
<gene>
    <name evidence="1" type="ORF">BV22DRAFT_888573</name>
</gene>
<protein>
    <submittedName>
        <fullName evidence="1">Uncharacterized protein</fullName>
    </submittedName>
</protein>
<evidence type="ECO:0000313" key="2">
    <source>
        <dbReference type="Proteomes" id="UP000790709"/>
    </source>
</evidence>
<name>A0ACB8AZT9_9AGAM</name>
<dbReference type="Proteomes" id="UP000790709">
    <property type="component" value="Unassembled WGS sequence"/>
</dbReference>
<sequence length="225" mass="24768">MLMVGGAVVDPTEGERVVSAGSGVEGSGAVDSVLHSVLRDQRPGSIFTPTPTALASHSPHNPNIQTPARHSSNPTIPIVISYAWKWRCRACGLLSWCGCRIVAPSWEDGRRYDHSQANVAFTYITSSSTSNIHIFNAPHCRALSINRVRLVDVEVNVRGTRFDTCHVSRASFAFGVREVFYCLPCSPPARHLESCSVCWFLDHLSTEVSGPSPTSQLWIYSRHYE</sequence>